<dbReference type="Proteomes" id="UP000028569">
    <property type="component" value="Chromosome"/>
</dbReference>
<evidence type="ECO:0000313" key="2">
    <source>
        <dbReference type="EMBL" id="AIC91459.1"/>
    </source>
</evidence>
<keyword evidence="3" id="KW-1185">Reference proteome</keyword>
<proteinExistence type="predicted"/>
<organism evidence="2 3">
    <name type="scientific">Bifidobacterium [indicum] DSM 20214 = LMG 11587</name>
    <dbReference type="NCBI Taxonomy" id="1341694"/>
    <lineage>
        <taxon>Bacteria</taxon>
        <taxon>Bacillati</taxon>
        <taxon>Actinomycetota</taxon>
        <taxon>Actinomycetes</taxon>
        <taxon>Bifidobacteriales</taxon>
        <taxon>Bifidobacteriaceae</taxon>
        <taxon>Bifidobacterium</taxon>
    </lineage>
</organism>
<dbReference type="KEGG" id="bii:BINDI_0173"/>
<evidence type="ECO:0000256" key="1">
    <source>
        <dbReference type="SAM" id="MobiDB-lite"/>
    </source>
</evidence>
<dbReference type="AlphaFoldDB" id="A0A087VSY4"/>
<dbReference type="EMBL" id="CP006018">
    <property type="protein sequence ID" value="AIC91459.1"/>
    <property type="molecule type" value="Genomic_DNA"/>
</dbReference>
<dbReference type="HOGENOM" id="CLU_870617_0_0_11"/>
<reference evidence="2 3" key="1">
    <citation type="journal article" date="2014" name="Appl. Environ. Microbiol.">
        <title>Genomic encyclopedia of type strains of the genus Bifidobacterium.</title>
        <authorList>
            <person name="Milani C."/>
            <person name="Lugli G.A."/>
            <person name="Duranti S."/>
            <person name="Turroni F."/>
            <person name="Bottacini F."/>
            <person name="Mangifesta M."/>
            <person name="Sanchez B."/>
            <person name="Viappiani A."/>
            <person name="Mancabelli L."/>
            <person name="Taminiau B."/>
            <person name="Delcenserie V."/>
            <person name="Barrangou R."/>
            <person name="Margolles A."/>
            <person name="van Sinderen D."/>
            <person name="Ventura M."/>
        </authorList>
    </citation>
    <scope>NUCLEOTIDE SEQUENCE [LARGE SCALE GENOMIC DNA]</scope>
    <source>
        <strain evidence="2 3">LMG 11587</strain>
    </source>
</reference>
<feature type="region of interest" description="Disordered" evidence="1">
    <location>
        <begin position="255"/>
        <end position="292"/>
    </location>
</feature>
<feature type="compositionally biased region" description="Basic and acidic residues" evidence="1">
    <location>
        <begin position="255"/>
        <end position="286"/>
    </location>
</feature>
<accession>A0A087VSY4</accession>
<name>A0A087VSY4_9BIFI</name>
<evidence type="ECO:0000313" key="3">
    <source>
        <dbReference type="Proteomes" id="UP000028569"/>
    </source>
</evidence>
<protein>
    <submittedName>
        <fullName evidence="2">Uncharacterized protein</fullName>
    </submittedName>
</protein>
<gene>
    <name evidence="2" type="ORF">BINDI_0173</name>
</gene>
<sequence length="292" mass="32058">MMIVVYEQNLVEELASRPSMGEAIQAGVDLIDLWPLTDAVRLRNDAKYAETLQVRITRVLARVMTGQDVTIPDAEYVYEGAEDIPGRPQELVDALLAANDAYEGMVGGAAQGQSDKLVQAAEVLGAGWNQEDVKAARDLVDCLAKEVTPRGEPLESSAEQAEVGRRLATSVIALDRLASAVHADGDQVVRILPILLYLNELNERMGIPRVFLTDEQVRGALAVISSKTIHDLADTLAPEVAAEWNKHLDEVVWDPEEAKRQAKEDDERKSREALQAKFAHVPEDPNKPPVEL</sequence>